<organism evidence="1 2">
    <name type="scientific">Crocosphaera chwakensis CCY0110</name>
    <dbReference type="NCBI Taxonomy" id="391612"/>
    <lineage>
        <taxon>Bacteria</taxon>
        <taxon>Bacillati</taxon>
        <taxon>Cyanobacteriota</taxon>
        <taxon>Cyanophyceae</taxon>
        <taxon>Oscillatoriophycideae</taxon>
        <taxon>Chroococcales</taxon>
        <taxon>Aphanothecaceae</taxon>
        <taxon>Crocosphaera</taxon>
        <taxon>Crocosphaera chwakensis</taxon>
    </lineage>
</organism>
<reference evidence="1 2" key="1">
    <citation type="submission" date="2007-03" db="EMBL/GenBank/DDBJ databases">
        <authorList>
            <person name="Stal L."/>
            <person name="Ferriera S."/>
            <person name="Johnson J."/>
            <person name="Kravitz S."/>
            <person name="Beeson K."/>
            <person name="Sutton G."/>
            <person name="Rogers Y.-H."/>
            <person name="Friedman R."/>
            <person name="Frazier M."/>
            <person name="Venter J.C."/>
        </authorList>
    </citation>
    <scope>NUCLEOTIDE SEQUENCE [LARGE SCALE GENOMIC DNA]</scope>
    <source>
        <strain evidence="1 2">CCY0110</strain>
    </source>
</reference>
<dbReference type="EMBL" id="AAXW01000077">
    <property type="protein sequence ID" value="EAZ88545.1"/>
    <property type="molecule type" value="Genomic_DNA"/>
</dbReference>
<name>A3IY99_9CHRO</name>
<comment type="caution">
    <text evidence="1">The sequence shown here is derived from an EMBL/GenBank/DDBJ whole genome shotgun (WGS) entry which is preliminary data.</text>
</comment>
<keyword evidence="2" id="KW-1185">Reference proteome</keyword>
<gene>
    <name evidence="1" type="ORF">CY0110_02667</name>
</gene>
<sequence length="69" mass="7610">MLVILTRDNILSVNQVCPGCLLADQKGTPRWHHGKLGCGHSLNKVDTQQARVYECEMGFQLAEVEGQTA</sequence>
<accession>A3IY99</accession>
<evidence type="ECO:0000313" key="1">
    <source>
        <dbReference type="EMBL" id="EAZ88545.1"/>
    </source>
</evidence>
<dbReference type="eggNOG" id="ENOG50330SB">
    <property type="taxonomic scope" value="Bacteria"/>
</dbReference>
<dbReference type="RefSeq" id="WP_008278363.1">
    <property type="nucleotide sequence ID" value="NZ_AAXW01000077.1"/>
</dbReference>
<dbReference type="Proteomes" id="UP000003781">
    <property type="component" value="Unassembled WGS sequence"/>
</dbReference>
<protein>
    <submittedName>
        <fullName evidence="1">Uncharacterized protein</fullName>
    </submittedName>
</protein>
<proteinExistence type="predicted"/>
<evidence type="ECO:0000313" key="2">
    <source>
        <dbReference type="Proteomes" id="UP000003781"/>
    </source>
</evidence>
<dbReference type="OrthoDB" id="515521at2"/>
<dbReference type="AlphaFoldDB" id="A3IY99"/>